<accession>A0AAD2JG83</accession>
<feature type="signal peptide" evidence="2">
    <location>
        <begin position="1"/>
        <end position="15"/>
    </location>
</feature>
<feature type="region of interest" description="Disordered" evidence="1">
    <location>
        <begin position="343"/>
        <end position="372"/>
    </location>
</feature>
<reference evidence="4" key="1">
    <citation type="submission" date="2023-08" db="EMBL/GenBank/DDBJ databases">
        <authorList>
            <person name="Audoor S."/>
            <person name="Bilcke G."/>
        </authorList>
    </citation>
    <scope>NUCLEOTIDE SEQUENCE</scope>
</reference>
<evidence type="ECO:0000313" key="5">
    <source>
        <dbReference type="Proteomes" id="UP001295423"/>
    </source>
</evidence>
<dbReference type="InterPro" id="IPR055890">
    <property type="entry name" value="DUF7467"/>
</dbReference>
<proteinExistence type="predicted"/>
<feature type="region of interest" description="Disordered" evidence="1">
    <location>
        <begin position="1098"/>
        <end position="1133"/>
    </location>
</feature>
<name>A0AAD2JG83_9STRA</name>
<comment type="caution">
    <text evidence="4">The sequence shown here is derived from an EMBL/GenBank/DDBJ whole genome shotgun (WGS) entry which is preliminary data.</text>
</comment>
<feature type="region of interest" description="Disordered" evidence="1">
    <location>
        <begin position="641"/>
        <end position="662"/>
    </location>
</feature>
<evidence type="ECO:0000313" key="4">
    <source>
        <dbReference type="EMBL" id="CAJ1946552.1"/>
    </source>
</evidence>
<protein>
    <recommendedName>
        <fullName evidence="3">DUF7467 domain-containing protein</fullName>
    </recommendedName>
</protein>
<dbReference type="Proteomes" id="UP001295423">
    <property type="component" value="Unassembled WGS sequence"/>
</dbReference>
<feature type="chain" id="PRO_5041901820" description="DUF7467 domain-containing protein" evidence="2">
    <location>
        <begin position="16"/>
        <end position="1133"/>
    </location>
</feature>
<feature type="region of interest" description="Disordered" evidence="1">
    <location>
        <begin position="441"/>
        <end position="462"/>
    </location>
</feature>
<feature type="domain" description="DUF7467" evidence="3">
    <location>
        <begin position="861"/>
        <end position="952"/>
    </location>
</feature>
<dbReference type="Pfam" id="PF24269">
    <property type="entry name" value="DUF7467"/>
    <property type="match status" value="1"/>
</dbReference>
<feature type="compositionally biased region" description="Pro residues" evidence="1">
    <location>
        <begin position="643"/>
        <end position="655"/>
    </location>
</feature>
<evidence type="ECO:0000256" key="2">
    <source>
        <dbReference type="SAM" id="SignalP"/>
    </source>
</evidence>
<keyword evidence="5" id="KW-1185">Reference proteome</keyword>
<evidence type="ECO:0000256" key="1">
    <source>
        <dbReference type="SAM" id="MobiDB-lite"/>
    </source>
</evidence>
<organism evidence="4 5">
    <name type="scientific">Cylindrotheca closterium</name>
    <dbReference type="NCBI Taxonomy" id="2856"/>
    <lineage>
        <taxon>Eukaryota</taxon>
        <taxon>Sar</taxon>
        <taxon>Stramenopiles</taxon>
        <taxon>Ochrophyta</taxon>
        <taxon>Bacillariophyta</taxon>
        <taxon>Bacillariophyceae</taxon>
        <taxon>Bacillariophycidae</taxon>
        <taxon>Bacillariales</taxon>
        <taxon>Bacillariaceae</taxon>
        <taxon>Cylindrotheca</taxon>
    </lineage>
</organism>
<dbReference type="EMBL" id="CAKOGP040001714">
    <property type="protein sequence ID" value="CAJ1946552.1"/>
    <property type="molecule type" value="Genomic_DNA"/>
</dbReference>
<dbReference type="PANTHER" id="PTHR48148:SF2">
    <property type="entry name" value="PA14 DOMAIN-CONTAINING PROTEIN"/>
    <property type="match status" value="1"/>
</dbReference>
<gene>
    <name evidence="4" type="ORF">CYCCA115_LOCUS10693</name>
</gene>
<feature type="compositionally biased region" description="Acidic residues" evidence="1">
    <location>
        <begin position="1104"/>
        <end position="1117"/>
    </location>
</feature>
<feature type="compositionally biased region" description="Pro residues" evidence="1">
    <location>
        <begin position="527"/>
        <end position="574"/>
    </location>
</feature>
<feature type="compositionally biased region" description="Pro residues" evidence="1">
    <location>
        <begin position="442"/>
        <end position="459"/>
    </location>
</feature>
<sequence>MRLLLLGLTVLAAKADTVTEGSLRGVLNTEDEAWYDRMLQNDIGSLPTMMPTPCSNEIENCPVPCFEVEVGDRPPTCSALNRPDCQTIPLPDGCPLCCPEVCIDPNIEDCAPTPLPSQAPSDCSEVIEICPFDSCFLPFTDPSRPDTCSANDQCNMLPQPTGVGCSCCPDECAPDNPMFSPSPDGSPPVCSPTPLPSQAPSDCAEVIEICPFDSCFLPFTDPSRPDTCGANDQCNMLPQPTGVGCTCCPDECAPDNPMFSPSPDGSPPVCSPTPLPSQAPSDCAEVIEICPFDSCFLPLTDSSRPPECPAGDQCNMLPQPTGVGCSCCPDECTPENPMFSPSPDGSPPVCTPTAMPSLQPSRESITITDPPSAAPSQCAEVIEICPFDECFLPLNDASRPLSCTAVTGGEGARCDALPQPSGCTCCPSECSPENPMFDPRPDGSPPICSPTPMPTPSPSQQPSECAEVINICPFDECFLPDGSPGRPGDCAGTNAAAQCDVLPQPAGCSCCPSECRSDNPMFQPKPDGSPPVCSPTAMPSPAPSPPPTPGPTPSPTPAPTPFPSPPPTPSPSPQPSQCQEVLDLCPFDSCFLPVGQGRPQSCASANPACNVLPFPQNAGCPVCCPDECSPDNPMFDGNICSPTPMPTPAPSPGTPEPSSQPSVCQDVLDQCPYDECFLAFNDGNRPQNCRDTNAANICNILPQPFGCPRCCPDECSPDNPMFDGTICAPTALPSPAPSLFPTEPASELPTTVDCGIDVDINVACSTSCEFENCVERPFRMLMFYRGGGCQNTNFRRCPLRNPDLTPQLPNPDPCTCDKRELPCNEWNNKNFCTDFNPNTGQPCNDLTQYCANQSNKNPIPGCGPPQNTQPHASWIEAFGKDGEAYFIGPVNVNSTWTSQTVNDRVQADTDIFIYEFGPGGKGRLLQQVRFHSSCSDELFLTDQFGSNQLIEFESFCVDDRCDSSCFGGRRVISLFQESIGDFQFSLRARSDGQAPVTISFFAALLTPISDTFPFFGNTTFQEFTDQVGRTIPPPVTVQPNFNIRLDDEYILAAVITGQRAGGSCDSFGQTQFQCERVPRCSLVPADCGCDPFVPPDGKGNLAFPEDEDEETDGEAEEVTSTSALDGFTRFFGN</sequence>
<feature type="region of interest" description="Disordered" evidence="1">
    <location>
        <begin position="526"/>
        <end position="577"/>
    </location>
</feature>
<evidence type="ECO:0000259" key="3">
    <source>
        <dbReference type="Pfam" id="PF24269"/>
    </source>
</evidence>
<dbReference type="PANTHER" id="PTHR48148">
    <property type="entry name" value="KERATINOCYTE PROLINE-RICH PROTEIN"/>
    <property type="match status" value="1"/>
</dbReference>
<keyword evidence="2" id="KW-0732">Signal</keyword>
<dbReference type="AlphaFoldDB" id="A0AAD2JG83"/>
<feature type="compositionally biased region" description="Polar residues" evidence="1">
    <location>
        <begin position="354"/>
        <end position="369"/>
    </location>
</feature>